<name>A0A1D6KWQ7_MAIZE</name>
<dbReference type="Pfam" id="PF01323">
    <property type="entry name" value="DSBA"/>
    <property type="match status" value="1"/>
</dbReference>
<dbReference type="AlphaFoldDB" id="A0A1D6KWQ7"/>
<organism evidence="2">
    <name type="scientific">Zea mays</name>
    <name type="common">Maize</name>
    <dbReference type="NCBI Taxonomy" id="4577"/>
    <lineage>
        <taxon>Eukaryota</taxon>
        <taxon>Viridiplantae</taxon>
        <taxon>Streptophyta</taxon>
        <taxon>Embryophyta</taxon>
        <taxon>Tracheophyta</taxon>
        <taxon>Spermatophyta</taxon>
        <taxon>Magnoliopsida</taxon>
        <taxon>Liliopsida</taxon>
        <taxon>Poales</taxon>
        <taxon>Poaceae</taxon>
        <taxon>PACMAD clade</taxon>
        <taxon>Panicoideae</taxon>
        <taxon>Andropogonodae</taxon>
        <taxon>Andropogoneae</taxon>
        <taxon>Tripsacinae</taxon>
        <taxon>Zea</taxon>
    </lineage>
</organism>
<feature type="domain" description="DSBA-like thioredoxin" evidence="1">
    <location>
        <begin position="11"/>
        <end position="95"/>
    </location>
</feature>
<dbReference type="STRING" id="4577.A0A1D6KWQ7"/>
<proteinExistence type="predicted"/>
<dbReference type="SUPFAM" id="SSF52833">
    <property type="entry name" value="Thioredoxin-like"/>
    <property type="match status" value="1"/>
</dbReference>
<protein>
    <submittedName>
        <fullName evidence="2">Thioredoxin superfamily protein</fullName>
    </submittedName>
</protein>
<sequence>MASDTGKKLIQIDVSSDTVCPWCFVGKKNLEKAMEQSMGKFDFEVRWHPFFLNPDAPKEGVKKSDFFKMKFGPVQYEGAMSRMTEIFRGLGLEYDMSGLTQVLLDAARKVGIEGAEELLEDPTKGVHEVQEELKKYSSDISGVPHFVAVLVSGHALVLCRVLIQVGVAPCEGWIEDHRKAKALEGDPKYPMNPLDLQEDSFHHQVPPVYHICDKQQSPGKEEIGRVQLL</sequence>
<dbReference type="PANTHER" id="PTHR13887">
    <property type="entry name" value="GLUTATHIONE S-TRANSFERASE KAPPA"/>
    <property type="match status" value="1"/>
</dbReference>
<dbReference type="InterPro" id="IPR001853">
    <property type="entry name" value="DSBA-like_thioredoxin_dom"/>
</dbReference>
<dbReference type="EMBL" id="CM007647">
    <property type="protein sequence ID" value="ONM06901.1"/>
    <property type="molecule type" value="Genomic_DNA"/>
</dbReference>
<dbReference type="ExpressionAtlas" id="A0A1D6KWQ7">
    <property type="expression patterns" value="baseline and differential"/>
</dbReference>
<dbReference type="SMR" id="A0A1D6KWQ7"/>
<dbReference type="IntAct" id="A0A1D6KWQ7">
    <property type="interactions" value="1"/>
</dbReference>
<gene>
    <name evidence="2" type="ORF">ZEAMMB73_Zm00001d033171</name>
</gene>
<reference evidence="2" key="1">
    <citation type="submission" date="2015-12" db="EMBL/GenBank/DDBJ databases">
        <title>Update maize B73 reference genome by single molecule sequencing technologies.</title>
        <authorList>
            <consortium name="Maize Genome Sequencing Project"/>
            <person name="Ware D."/>
        </authorList>
    </citation>
    <scope>NUCLEOTIDE SEQUENCE [LARGE SCALE GENOMIC DNA]</scope>
    <source>
        <tissue evidence="2">Seedling</tissue>
    </source>
</reference>
<feature type="non-terminal residue" evidence="2">
    <location>
        <position position="229"/>
    </location>
</feature>
<dbReference type="PANTHER" id="PTHR13887:SF41">
    <property type="entry name" value="THIOREDOXIN SUPERFAMILY PROTEIN"/>
    <property type="match status" value="1"/>
</dbReference>
<accession>A0A1D6KWQ7</accession>
<dbReference type="InterPro" id="IPR036249">
    <property type="entry name" value="Thioredoxin-like_sf"/>
</dbReference>
<dbReference type="GO" id="GO:0016491">
    <property type="term" value="F:oxidoreductase activity"/>
    <property type="evidence" value="ECO:0007669"/>
    <property type="project" value="InterPro"/>
</dbReference>
<evidence type="ECO:0000313" key="2">
    <source>
        <dbReference type="EMBL" id="ONM06901.1"/>
    </source>
</evidence>
<dbReference type="Gene3D" id="3.40.30.10">
    <property type="entry name" value="Glutaredoxin"/>
    <property type="match status" value="1"/>
</dbReference>
<evidence type="ECO:0000259" key="1">
    <source>
        <dbReference type="Pfam" id="PF01323"/>
    </source>
</evidence>